<dbReference type="Pfam" id="PF00583">
    <property type="entry name" value="Acetyltransf_1"/>
    <property type="match status" value="1"/>
</dbReference>
<proteinExistence type="predicted"/>
<evidence type="ECO:0000256" key="2">
    <source>
        <dbReference type="ARBA" id="ARBA00023315"/>
    </source>
</evidence>
<evidence type="ECO:0000256" key="1">
    <source>
        <dbReference type="ARBA" id="ARBA00022679"/>
    </source>
</evidence>
<protein>
    <submittedName>
        <fullName evidence="4">GNAT family N-acetyltransferase</fullName>
        <ecNumber evidence="4">2.3.-.-</ecNumber>
    </submittedName>
</protein>
<sequence>MTDAVEVRRARAEDREAVVAFTADTWPDRGAGDYIEHVFDDWIEGDGDDQRTLVLDAGGEIAGICQSVLLSPTEAWAQGMRVNPDFRGEGVSLDLTRAVFDWAAAAGATVCRNMVFSWNVAGIGQSRAAGFEPETEFRWAHPEPDADATPDHPVVADPDAAWTYWTDSPAREHLHGLGLDTGESWALSEVTRERLRRAADGEGLFAVQDGGTRAMTYRTRTYERPDEAGETETWAEYGVGAWEDHDHARSLFAAVAADAAALGADRTRVLVPETVEAVSDAAYARAGIGDEPDFVFAADLTTR</sequence>
<keyword evidence="5" id="KW-1185">Reference proteome</keyword>
<dbReference type="GO" id="GO:0016746">
    <property type="term" value="F:acyltransferase activity"/>
    <property type="evidence" value="ECO:0007669"/>
    <property type="project" value="UniProtKB-KW"/>
</dbReference>
<gene>
    <name evidence="4" type="ORF">ACFQPE_06260</name>
</gene>
<keyword evidence="1 4" id="KW-0808">Transferase</keyword>
<dbReference type="Gene3D" id="3.40.630.30">
    <property type="match status" value="1"/>
</dbReference>
<dbReference type="InterPro" id="IPR016181">
    <property type="entry name" value="Acyl_CoA_acyltransferase"/>
</dbReference>
<dbReference type="SUPFAM" id="SSF55729">
    <property type="entry name" value="Acyl-CoA N-acyltransferases (Nat)"/>
    <property type="match status" value="1"/>
</dbReference>
<organism evidence="4 5">
    <name type="scientific">Halomarina halobia</name>
    <dbReference type="NCBI Taxonomy" id="3033386"/>
    <lineage>
        <taxon>Archaea</taxon>
        <taxon>Methanobacteriati</taxon>
        <taxon>Methanobacteriota</taxon>
        <taxon>Stenosarchaea group</taxon>
        <taxon>Halobacteria</taxon>
        <taxon>Halobacteriales</taxon>
        <taxon>Natronomonadaceae</taxon>
        <taxon>Halomarina</taxon>
    </lineage>
</organism>
<feature type="domain" description="N-acetyltransferase" evidence="3">
    <location>
        <begin position="5"/>
        <end position="155"/>
    </location>
</feature>
<dbReference type="Proteomes" id="UP001596547">
    <property type="component" value="Unassembled WGS sequence"/>
</dbReference>
<reference evidence="4 5" key="1">
    <citation type="journal article" date="2019" name="Int. J. Syst. Evol. Microbiol.">
        <title>The Global Catalogue of Microorganisms (GCM) 10K type strain sequencing project: providing services to taxonomists for standard genome sequencing and annotation.</title>
        <authorList>
            <consortium name="The Broad Institute Genomics Platform"/>
            <consortium name="The Broad Institute Genome Sequencing Center for Infectious Disease"/>
            <person name="Wu L."/>
            <person name="Ma J."/>
        </authorList>
    </citation>
    <scope>NUCLEOTIDE SEQUENCE [LARGE SCALE GENOMIC DNA]</scope>
    <source>
        <strain evidence="4 5">PSR21</strain>
    </source>
</reference>
<dbReference type="CDD" id="cd04301">
    <property type="entry name" value="NAT_SF"/>
    <property type="match status" value="1"/>
</dbReference>
<comment type="caution">
    <text evidence="4">The sequence shown here is derived from an EMBL/GenBank/DDBJ whole genome shotgun (WGS) entry which is preliminary data.</text>
</comment>
<evidence type="ECO:0000313" key="4">
    <source>
        <dbReference type="EMBL" id="MFC7316401.1"/>
    </source>
</evidence>
<dbReference type="PANTHER" id="PTHR43877">
    <property type="entry name" value="AMINOALKYLPHOSPHONATE N-ACETYLTRANSFERASE-RELATED-RELATED"/>
    <property type="match status" value="1"/>
</dbReference>
<accession>A0ABD6A7X1</accession>
<dbReference type="PANTHER" id="PTHR43877:SF2">
    <property type="entry name" value="AMINOALKYLPHOSPHONATE N-ACETYLTRANSFERASE-RELATED"/>
    <property type="match status" value="1"/>
</dbReference>
<dbReference type="RefSeq" id="WP_276305757.1">
    <property type="nucleotide sequence ID" value="NZ_CP119992.1"/>
</dbReference>
<dbReference type="GeneID" id="79313881"/>
<evidence type="ECO:0000259" key="3">
    <source>
        <dbReference type="PROSITE" id="PS51186"/>
    </source>
</evidence>
<dbReference type="EMBL" id="JBHTBF010000002">
    <property type="protein sequence ID" value="MFC7316401.1"/>
    <property type="molecule type" value="Genomic_DNA"/>
</dbReference>
<name>A0ABD6A7X1_9EURY</name>
<dbReference type="EC" id="2.3.-.-" evidence="4"/>
<dbReference type="AlphaFoldDB" id="A0ABD6A7X1"/>
<evidence type="ECO:0000313" key="5">
    <source>
        <dbReference type="Proteomes" id="UP001596547"/>
    </source>
</evidence>
<keyword evidence="2 4" id="KW-0012">Acyltransferase</keyword>
<dbReference type="InterPro" id="IPR050832">
    <property type="entry name" value="Bact_Acetyltransf"/>
</dbReference>
<dbReference type="PROSITE" id="PS51186">
    <property type="entry name" value="GNAT"/>
    <property type="match status" value="1"/>
</dbReference>
<dbReference type="InterPro" id="IPR000182">
    <property type="entry name" value="GNAT_dom"/>
</dbReference>